<evidence type="ECO:0000256" key="5">
    <source>
        <dbReference type="ARBA" id="ARBA00022519"/>
    </source>
</evidence>
<evidence type="ECO:0000256" key="7">
    <source>
        <dbReference type="ARBA" id="ARBA00022927"/>
    </source>
</evidence>
<keyword evidence="4" id="KW-1003">Cell membrane</keyword>
<dbReference type="SUPFAM" id="SSF74653">
    <property type="entry name" value="TolA/TonB C-terminal domain"/>
    <property type="match status" value="1"/>
</dbReference>
<keyword evidence="5" id="KW-0997">Cell inner membrane</keyword>
<dbReference type="Proteomes" id="UP000838100">
    <property type="component" value="Unassembled WGS sequence"/>
</dbReference>
<comment type="similarity">
    <text evidence="2">Belongs to the TonB family.</text>
</comment>
<proteinExistence type="inferred from homology"/>
<sequence length="244" mass="26128">MIFVVMKLVRTACIFSAIAIHGLLLASIPEPLSDVTLDTGGGASSPMAVSVGFQQTAAAKAVTKENSDPVEQEVATPVQPPVKQDKPEQELAKNGSVMTNKPEPLIEPEPQQIPQPTEPVADTIEEPDTTEQQPAPEAALASSQTIASGIHHNIITEPLFASSPTPPSYPTIARKRGQQGVVWLDIKLDKHGEQTGVEVFQSSGVRSLDRAALKAVKQWQFLAHKVGNLTVASHIRIPVEFSLD</sequence>
<organism evidence="13 14">
    <name type="scientific">Sinobacterium norvegicum</name>
    <dbReference type="NCBI Taxonomy" id="1641715"/>
    <lineage>
        <taxon>Bacteria</taxon>
        <taxon>Pseudomonadati</taxon>
        <taxon>Pseudomonadota</taxon>
        <taxon>Gammaproteobacteria</taxon>
        <taxon>Cellvibrionales</taxon>
        <taxon>Spongiibacteraceae</taxon>
        <taxon>Sinobacterium</taxon>
    </lineage>
</organism>
<evidence type="ECO:0000256" key="9">
    <source>
        <dbReference type="ARBA" id="ARBA00023136"/>
    </source>
</evidence>
<name>A0ABM9AD41_9GAMM</name>
<evidence type="ECO:0000256" key="3">
    <source>
        <dbReference type="ARBA" id="ARBA00022448"/>
    </source>
</evidence>
<evidence type="ECO:0000256" key="6">
    <source>
        <dbReference type="ARBA" id="ARBA00022692"/>
    </source>
</evidence>
<evidence type="ECO:0000259" key="12">
    <source>
        <dbReference type="PROSITE" id="PS52015"/>
    </source>
</evidence>
<dbReference type="InterPro" id="IPR037682">
    <property type="entry name" value="TonB_C"/>
</dbReference>
<dbReference type="PROSITE" id="PS52015">
    <property type="entry name" value="TONB_CTD"/>
    <property type="match status" value="1"/>
</dbReference>
<evidence type="ECO:0000256" key="8">
    <source>
        <dbReference type="ARBA" id="ARBA00022989"/>
    </source>
</evidence>
<evidence type="ECO:0000256" key="4">
    <source>
        <dbReference type="ARBA" id="ARBA00022475"/>
    </source>
</evidence>
<dbReference type="NCBIfam" id="TIGR01352">
    <property type="entry name" value="tonB_Cterm"/>
    <property type="match status" value="1"/>
</dbReference>
<keyword evidence="8" id="KW-1133">Transmembrane helix</keyword>
<feature type="signal peptide" evidence="11">
    <location>
        <begin position="1"/>
        <end position="26"/>
    </location>
</feature>
<reference evidence="13" key="1">
    <citation type="submission" date="2021-12" db="EMBL/GenBank/DDBJ databases">
        <authorList>
            <person name="Rodrigo-Torres L."/>
            <person name="Arahal R. D."/>
            <person name="Lucena T."/>
        </authorList>
    </citation>
    <scope>NUCLEOTIDE SEQUENCE</scope>
    <source>
        <strain evidence="13">CECT 8267</strain>
    </source>
</reference>
<gene>
    <name evidence="13" type="ORF">SIN8267_00698</name>
</gene>
<evidence type="ECO:0000256" key="11">
    <source>
        <dbReference type="SAM" id="SignalP"/>
    </source>
</evidence>
<comment type="caution">
    <text evidence="13">The sequence shown here is derived from an EMBL/GenBank/DDBJ whole genome shotgun (WGS) entry which is preliminary data.</text>
</comment>
<feature type="region of interest" description="Disordered" evidence="10">
    <location>
        <begin position="64"/>
        <end position="137"/>
    </location>
</feature>
<comment type="subcellular location">
    <subcellularLocation>
        <location evidence="1">Cell inner membrane</location>
        <topology evidence="1">Single-pass membrane protein</topology>
        <orientation evidence="1">Periplasmic side</orientation>
    </subcellularLocation>
</comment>
<dbReference type="EMBL" id="CAKLPX010000001">
    <property type="protein sequence ID" value="CAH0990604.1"/>
    <property type="molecule type" value="Genomic_DNA"/>
</dbReference>
<evidence type="ECO:0000256" key="1">
    <source>
        <dbReference type="ARBA" id="ARBA00004383"/>
    </source>
</evidence>
<protein>
    <recommendedName>
        <fullName evidence="12">TonB C-terminal domain-containing protein</fullName>
    </recommendedName>
</protein>
<feature type="chain" id="PRO_5046922671" description="TonB C-terminal domain-containing protein" evidence="11">
    <location>
        <begin position="27"/>
        <end position="244"/>
    </location>
</feature>
<dbReference type="InterPro" id="IPR051045">
    <property type="entry name" value="TonB-dependent_transducer"/>
</dbReference>
<dbReference type="PANTHER" id="PTHR33446">
    <property type="entry name" value="PROTEIN TONB-RELATED"/>
    <property type="match status" value="1"/>
</dbReference>
<keyword evidence="3" id="KW-0813">Transport</keyword>
<dbReference type="PANTHER" id="PTHR33446:SF2">
    <property type="entry name" value="PROTEIN TONB"/>
    <property type="match status" value="1"/>
</dbReference>
<evidence type="ECO:0000256" key="10">
    <source>
        <dbReference type="SAM" id="MobiDB-lite"/>
    </source>
</evidence>
<feature type="compositionally biased region" description="Pro residues" evidence="10">
    <location>
        <begin position="105"/>
        <end position="117"/>
    </location>
</feature>
<evidence type="ECO:0000313" key="13">
    <source>
        <dbReference type="EMBL" id="CAH0990604.1"/>
    </source>
</evidence>
<feature type="domain" description="TonB C-terminal" evidence="12">
    <location>
        <begin position="154"/>
        <end position="244"/>
    </location>
</feature>
<keyword evidence="14" id="KW-1185">Reference proteome</keyword>
<keyword evidence="11" id="KW-0732">Signal</keyword>
<dbReference type="InterPro" id="IPR006260">
    <property type="entry name" value="TonB/TolA_C"/>
</dbReference>
<keyword evidence="9" id="KW-0472">Membrane</keyword>
<keyword evidence="7" id="KW-0653">Protein transport</keyword>
<keyword evidence="6" id="KW-0812">Transmembrane</keyword>
<dbReference type="Gene3D" id="3.30.1150.10">
    <property type="match status" value="1"/>
</dbReference>
<dbReference type="Pfam" id="PF03544">
    <property type="entry name" value="TonB_C"/>
    <property type="match status" value="1"/>
</dbReference>
<accession>A0ABM9AD41</accession>
<evidence type="ECO:0000256" key="2">
    <source>
        <dbReference type="ARBA" id="ARBA00006555"/>
    </source>
</evidence>
<evidence type="ECO:0000313" key="14">
    <source>
        <dbReference type="Proteomes" id="UP000838100"/>
    </source>
</evidence>